<accession>A0ABY4E157</accession>
<gene>
    <name evidence="1" type="ORF">LVJ82_13715</name>
</gene>
<dbReference type="Pfam" id="PF05673">
    <property type="entry name" value="DUF815"/>
    <property type="match status" value="1"/>
</dbReference>
<dbReference type="EMBL" id="CP091511">
    <property type="protein sequence ID" value="UOO88515.1"/>
    <property type="molecule type" value="Genomic_DNA"/>
</dbReference>
<dbReference type="CDD" id="cd00009">
    <property type="entry name" value="AAA"/>
    <property type="match status" value="1"/>
</dbReference>
<dbReference type="Proteomes" id="UP000832011">
    <property type="component" value="Chromosome"/>
</dbReference>
<dbReference type="InterPro" id="IPR027417">
    <property type="entry name" value="P-loop_NTPase"/>
</dbReference>
<evidence type="ECO:0000313" key="1">
    <source>
        <dbReference type="EMBL" id="UOO88515.1"/>
    </source>
</evidence>
<evidence type="ECO:0000313" key="2">
    <source>
        <dbReference type="Proteomes" id="UP000832011"/>
    </source>
</evidence>
<proteinExistence type="predicted"/>
<dbReference type="InterPro" id="IPR008533">
    <property type="entry name" value="DUF815"/>
</dbReference>
<keyword evidence="1" id="KW-0547">Nucleotide-binding</keyword>
<dbReference type="RefSeq" id="WP_058357800.1">
    <property type="nucleotide sequence ID" value="NZ_CABKVG010000010.1"/>
</dbReference>
<dbReference type="SUPFAM" id="SSF52540">
    <property type="entry name" value="P-loop containing nucleoside triphosphate hydrolases"/>
    <property type="match status" value="1"/>
</dbReference>
<protein>
    <submittedName>
        <fullName evidence="1">ATP-binding protein</fullName>
    </submittedName>
</protein>
<dbReference type="Gene3D" id="3.40.50.300">
    <property type="entry name" value="P-loop containing nucleotide triphosphate hydrolases"/>
    <property type="match status" value="1"/>
</dbReference>
<reference evidence="1 2" key="1">
    <citation type="journal article" date="2022" name="Res Sq">
        <title>Evolution of multicellular longitudinally dividing oral cavity symbionts (Neisseriaceae).</title>
        <authorList>
            <person name="Nyongesa S."/>
            <person name="Weber P."/>
            <person name="Bernet E."/>
            <person name="Pullido F."/>
            <person name="Nieckarz M."/>
            <person name="Delaby M."/>
            <person name="Nieves C."/>
            <person name="Viehboeck T."/>
            <person name="Krause N."/>
            <person name="Rivera-Millot A."/>
            <person name="Nakamura A."/>
            <person name="Vischer N."/>
            <person name="VanNieuwenhze M."/>
            <person name="Brun Y."/>
            <person name="Cava F."/>
            <person name="Bulgheresi S."/>
            <person name="Veyrier F."/>
        </authorList>
    </citation>
    <scope>NUCLEOTIDE SEQUENCE [LARGE SCALE GENOMIC DNA]</scope>
    <source>
        <strain evidence="1 2">SN4</strain>
    </source>
</reference>
<dbReference type="PANTHER" id="PTHR42935:SF1">
    <property type="entry name" value="SLR0930 PROTEIN"/>
    <property type="match status" value="1"/>
</dbReference>
<sequence length="294" mass="33093">MSNYKIKTINTFFKRAVSVLERLDAWLPQPLQEPNWAAEAFRWQQVGQQGVLQALPKPHTFPLSRLAAVDNQMKQLVRNTEQFLAGRPANNALLSGARGTGKSSLVKALLHEYADLGLRLIEVDKQDLASLPSLLKLLQGRPEKFIVFCDDLSFEHGDDGYKALKTALDGGLSVRADNVIVYATSNRRHLLPEYFAENTGYTGDKGEVHPQEAVEEKVSLSDRFGLWLSFYPFDQIAYLQAVENWLQAADVVYDDTARKAALNWSLSRGGRSGRVAWQFVCDWVGRLPEERIVD</sequence>
<name>A0ABY4E157_9NEIS</name>
<dbReference type="GO" id="GO:0005524">
    <property type="term" value="F:ATP binding"/>
    <property type="evidence" value="ECO:0007669"/>
    <property type="project" value="UniProtKB-KW"/>
</dbReference>
<keyword evidence="1" id="KW-0067">ATP-binding</keyword>
<keyword evidence="2" id="KW-1185">Reference proteome</keyword>
<organism evidence="1 2">
    <name type="scientific">Vitreoscilla massiliensis</name>
    <dbReference type="NCBI Taxonomy" id="1689272"/>
    <lineage>
        <taxon>Bacteria</taxon>
        <taxon>Pseudomonadati</taxon>
        <taxon>Pseudomonadota</taxon>
        <taxon>Betaproteobacteria</taxon>
        <taxon>Neisseriales</taxon>
        <taxon>Neisseriaceae</taxon>
        <taxon>Vitreoscilla</taxon>
    </lineage>
</organism>
<dbReference type="PANTHER" id="PTHR42935">
    <property type="entry name" value="SLR0930 PROTEIN"/>
    <property type="match status" value="1"/>
</dbReference>